<proteinExistence type="predicted"/>
<dbReference type="InterPro" id="IPR036047">
    <property type="entry name" value="F-box-like_dom_sf"/>
</dbReference>
<evidence type="ECO:0000313" key="2">
    <source>
        <dbReference type="EMBL" id="KAJ3656175.1"/>
    </source>
</evidence>
<dbReference type="Gene3D" id="1.20.1280.50">
    <property type="match status" value="1"/>
</dbReference>
<accession>A0AA38IGS9</accession>
<dbReference type="PROSITE" id="PS50181">
    <property type="entry name" value="FBOX"/>
    <property type="match status" value="1"/>
</dbReference>
<dbReference type="AlphaFoldDB" id="A0AA38IGS9"/>
<dbReference type="Pfam" id="PF12937">
    <property type="entry name" value="F-box-like"/>
    <property type="match status" value="1"/>
</dbReference>
<protein>
    <recommendedName>
        <fullName evidence="1">F-box domain-containing protein</fullName>
    </recommendedName>
</protein>
<dbReference type="CDD" id="cd09917">
    <property type="entry name" value="F-box_SF"/>
    <property type="match status" value="1"/>
</dbReference>
<dbReference type="Proteomes" id="UP001168821">
    <property type="component" value="Unassembled WGS sequence"/>
</dbReference>
<dbReference type="EMBL" id="JALNTZ010000004">
    <property type="protein sequence ID" value="KAJ3656175.1"/>
    <property type="molecule type" value="Genomic_DNA"/>
</dbReference>
<name>A0AA38IGS9_9CUCU</name>
<dbReference type="SUPFAM" id="SSF81383">
    <property type="entry name" value="F-box domain"/>
    <property type="match status" value="1"/>
</dbReference>
<gene>
    <name evidence="2" type="ORF">Zmor_015271</name>
</gene>
<feature type="domain" description="F-box" evidence="1">
    <location>
        <begin position="12"/>
        <end position="58"/>
    </location>
</feature>
<dbReference type="InterPro" id="IPR001810">
    <property type="entry name" value="F-box_dom"/>
</dbReference>
<sequence>MFHILPFVAASEFALPNLPVEIWVIILRCLDPRSLVTATRSVDRWERITRGDPVLSKTLKKQLLLEKRTRREEMLIRGLVIFINRTAFGGANKILRPQNKHHNTRRRK</sequence>
<comment type="caution">
    <text evidence="2">The sequence shown here is derived from an EMBL/GenBank/DDBJ whole genome shotgun (WGS) entry which is preliminary data.</text>
</comment>
<keyword evidence="3" id="KW-1185">Reference proteome</keyword>
<evidence type="ECO:0000259" key="1">
    <source>
        <dbReference type="PROSITE" id="PS50181"/>
    </source>
</evidence>
<organism evidence="2 3">
    <name type="scientific">Zophobas morio</name>
    <dbReference type="NCBI Taxonomy" id="2755281"/>
    <lineage>
        <taxon>Eukaryota</taxon>
        <taxon>Metazoa</taxon>
        <taxon>Ecdysozoa</taxon>
        <taxon>Arthropoda</taxon>
        <taxon>Hexapoda</taxon>
        <taxon>Insecta</taxon>
        <taxon>Pterygota</taxon>
        <taxon>Neoptera</taxon>
        <taxon>Endopterygota</taxon>
        <taxon>Coleoptera</taxon>
        <taxon>Polyphaga</taxon>
        <taxon>Cucujiformia</taxon>
        <taxon>Tenebrionidae</taxon>
        <taxon>Zophobas</taxon>
    </lineage>
</organism>
<reference evidence="2" key="1">
    <citation type="journal article" date="2023" name="G3 (Bethesda)">
        <title>Whole genome assemblies of Zophobas morio and Tenebrio molitor.</title>
        <authorList>
            <person name="Kaur S."/>
            <person name="Stinson S.A."/>
            <person name="diCenzo G.C."/>
        </authorList>
    </citation>
    <scope>NUCLEOTIDE SEQUENCE</scope>
    <source>
        <strain evidence="2">QUZm001</strain>
    </source>
</reference>
<evidence type="ECO:0000313" key="3">
    <source>
        <dbReference type="Proteomes" id="UP001168821"/>
    </source>
</evidence>